<dbReference type="Proteomes" id="UP001519460">
    <property type="component" value="Unassembled WGS sequence"/>
</dbReference>
<organism evidence="1 2">
    <name type="scientific">Batillaria attramentaria</name>
    <dbReference type="NCBI Taxonomy" id="370345"/>
    <lineage>
        <taxon>Eukaryota</taxon>
        <taxon>Metazoa</taxon>
        <taxon>Spiralia</taxon>
        <taxon>Lophotrochozoa</taxon>
        <taxon>Mollusca</taxon>
        <taxon>Gastropoda</taxon>
        <taxon>Caenogastropoda</taxon>
        <taxon>Sorbeoconcha</taxon>
        <taxon>Cerithioidea</taxon>
        <taxon>Batillariidae</taxon>
        <taxon>Batillaria</taxon>
    </lineage>
</organism>
<sequence length="95" mass="10409">MFYLSVRGEQRLPFAPTATNAVYANQRKDVYRNITCSSGTTAGTRDSLDHSSISAGTCIHIFHLRWSRHATAPSTLPCIGRVLADCYFSVSGTPQ</sequence>
<gene>
    <name evidence="1" type="ORF">BaRGS_00014942</name>
</gene>
<evidence type="ECO:0000313" key="1">
    <source>
        <dbReference type="EMBL" id="KAK7493801.1"/>
    </source>
</evidence>
<accession>A0ABD0L3F9</accession>
<protein>
    <submittedName>
        <fullName evidence="1">Uncharacterized protein</fullName>
    </submittedName>
</protein>
<reference evidence="1 2" key="1">
    <citation type="journal article" date="2023" name="Sci. Data">
        <title>Genome assembly of the Korean intertidal mud-creeper Batillaria attramentaria.</title>
        <authorList>
            <person name="Patra A.K."/>
            <person name="Ho P.T."/>
            <person name="Jun S."/>
            <person name="Lee S.J."/>
            <person name="Kim Y."/>
            <person name="Won Y.J."/>
        </authorList>
    </citation>
    <scope>NUCLEOTIDE SEQUENCE [LARGE SCALE GENOMIC DNA]</scope>
    <source>
        <strain evidence="1">Wonlab-2016</strain>
    </source>
</reference>
<comment type="caution">
    <text evidence="1">The sequence shown here is derived from an EMBL/GenBank/DDBJ whole genome shotgun (WGS) entry which is preliminary data.</text>
</comment>
<proteinExistence type="predicted"/>
<evidence type="ECO:0000313" key="2">
    <source>
        <dbReference type="Proteomes" id="UP001519460"/>
    </source>
</evidence>
<name>A0ABD0L3F9_9CAEN</name>
<keyword evidence="2" id="KW-1185">Reference proteome</keyword>
<dbReference type="AlphaFoldDB" id="A0ABD0L3F9"/>
<dbReference type="EMBL" id="JACVVK020000089">
    <property type="protein sequence ID" value="KAK7493801.1"/>
    <property type="molecule type" value="Genomic_DNA"/>
</dbReference>